<evidence type="ECO:0000259" key="11">
    <source>
        <dbReference type="Pfam" id="PF07557"/>
    </source>
</evidence>
<dbReference type="InterPro" id="IPR011515">
    <property type="entry name" value="Shugoshin_C"/>
</dbReference>
<keyword evidence="3" id="KW-0158">Chromosome</keyword>
<protein>
    <recommendedName>
        <fullName evidence="15">Shugoshin</fullName>
    </recommendedName>
</protein>
<comment type="subcellular location">
    <subcellularLocation>
        <location evidence="1">Chromosome</location>
        <location evidence="1">Centromere</location>
    </subcellularLocation>
</comment>
<evidence type="ECO:0000256" key="5">
    <source>
        <dbReference type="ARBA" id="ARBA00022829"/>
    </source>
</evidence>
<dbReference type="eggNOG" id="ENOG502SFX7">
    <property type="taxonomic scope" value="Eukaryota"/>
</dbReference>
<feature type="compositionally biased region" description="Polar residues" evidence="10">
    <location>
        <begin position="521"/>
        <end position="533"/>
    </location>
</feature>
<feature type="coiled-coil region" evidence="9">
    <location>
        <begin position="58"/>
        <end position="85"/>
    </location>
</feature>
<evidence type="ECO:0000313" key="14">
    <source>
        <dbReference type="Proteomes" id="UP000016932"/>
    </source>
</evidence>
<evidence type="ECO:0000256" key="10">
    <source>
        <dbReference type="SAM" id="MobiDB-lite"/>
    </source>
</evidence>
<accession>M3B332</accession>
<keyword evidence="7" id="KW-0131">Cell cycle</keyword>
<evidence type="ECO:0008006" key="15">
    <source>
        <dbReference type="Google" id="ProtNLM"/>
    </source>
</evidence>
<dbReference type="Pfam" id="PF07558">
    <property type="entry name" value="Shugoshin_N"/>
    <property type="match status" value="1"/>
</dbReference>
<dbReference type="OrthoDB" id="5394106at2759"/>
<dbReference type="GO" id="GO:0000779">
    <property type="term" value="C:condensed chromosome, centromeric region"/>
    <property type="evidence" value="ECO:0007669"/>
    <property type="project" value="UniProtKB-ARBA"/>
</dbReference>
<feature type="compositionally biased region" description="Polar residues" evidence="10">
    <location>
        <begin position="587"/>
        <end position="598"/>
    </location>
</feature>
<dbReference type="STRING" id="383855.M3B332"/>
<dbReference type="EMBL" id="KB446557">
    <property type="protein sequence ID" value="EME83772.1"/>
    <property type="molecule type" value="Genomic_DNA"/>
</dbReference>
<feature type="compositionally biased region" description="Basic and acidic residues" evidence="10">
    <location>
        <begin position="642"/>
        <end position="654"/>
    </location>
</feature>
<keyword evidence="8" id="KW-0137">Centromere</keyword>
<feature type="compositionally biased region" description="Basic and acidic residues" evidence="10">
    <location>
        <begin position="610"/>
        <end position="632"/>
    </location>
</feature>
<evidence type="ECO:0000256" key="7">
    <source>
        <dbReference type="ARBA" id="ARBA00023306"/>
    </source>
</evidence>
<dbReference type="Proteomes" id="UP000016932">
    <property type="component" value="Unassembled WGS sequence"/>
</dbReference>
<feature type="domain" description="Shugoshin C-terminal" evidence="11">
    <location>
        <begin position="461"/>
        <end position="483"/>
    </location>
</feature>
<feature type="compositionally biased region" description="Polar residues" evidence="10">
    <location>
        <begin position="685"/>
        <end position="696"/>
    </location>
</feature>
<dbReference type="GO" id="GO:0051301">
    <property type="term" value="P:cell division"/>
    <property type="evidence" value="ECO:0007669"/>
    <property type="project" value="UniProtKB-KW"/>
</dbReference>
<dbReference type="GO" id="GO:0045132">
    <property type="term" value="P:meiotic chromosome segregation"/>
    <property type="evidence" value="ECO:0007669"/>
    <property type="project" value="InterPro"/>
</dbReference>
<dbReference type="RefSeq" id="XP_007924420.1">
    <property type="nucleotide sequence ID" value="XM_007926229.1"/>
</dbReference>
<dbReference type="InterPro" id="IPR011516">
    <property type="entry name" value="Shugoshin_N"/>
</dbReference>
<evidence type="ECO:0000256" key="8">
    <source>
        <dbReference type="ARBA" id="ARBA00023328"/>
    </source>
</evidence>
<evidence type="ECO:0000256" key="2">
    <source>
        <dbReference type="ARBA" id="ARBA00010845"/>
    </source>
</evidence>
<organism evidence="13 14">
    <name type="scientific">Pseudocercospora fijiensis (strain CIRAD86)</name>
    <name type="common">Black leaf streak disease fungus</name>
    <name type="synonym">Mycosphaerella fijiensis</name>
    <dbReference type="NCBI Taxonomy" id="383855"/>
    <lineage>
        <taxon>Eukaryota</taxon>
        <taxon>Fungi</taxon>
        <taxon>Dikarya</taxon>
        <taxon>Ascomycota</taxon>
        <taxon>Pezizomycotina</taxon>
        <taxon>Dothideomycetes</taxon>
        <taxon>Dothideomycetidae</taxon>
        <taxon>Mycosphaerellales</taxon>
        <taxon>Mycosphaerellaceae</taxon>
        <taxon>Pseudocercospora</taxon>
    </lineage>
</organism>
<feature type="compositionally biased region" description="Low complexity" evidence="10">
    <location>
        <begin position="503"/>
        <end position="513"/>
    </location>
</feature>
<keyword evidence="14" id="KW-1185">Reference proteome</keyword>
<dbReference type="Pfam" id="PF07557">
    <property type="entry name" value="Shugoshin_C"/>
    <property type="match status" value="1"/>
</dbReference>
<keyword evidence="6 9" id="KW-0175">Coiled coil</keyword>
<feature type="compositionally biased region" description="Low complexity" evidence="10">
    <location>
        <begin position="237"/>
        <end position="249"/>
    </location>
</feature>
<feature type="compositionally biased region" description="Polar residues" evidence="10">
    <location>
        <begin position="450"/>
        <end position="461"/>
    </location>
</feature>
<gene>
    <name evidence="13" type="ORF">MYCFIDRAFT_84080</name>
</gene>
<evidence type="ECO:0000256" key="9">
    <source>
        <dbReference type="SAM" id="Coils"/>
    </source>
</evidence>
<reference evidence="13 14" key="1">
    <citation type="journal article" date="2012" name="PLoS Pathog.">
        <title>Diverse lifestyles and strategies of plant pathogenesis encoded in the genomes of eighteen Dothideomycetes fungi.</title>
        <authorList>
            <person name="Ohm R.A."/>
            <person name="Feau N."/>
            <person name="Henrissat B."/>
            <person name="Schoch C.L."/>
            <person name="Horwitz B.A."/>
            <person name="Barry K.W."/>
            <person name="Condon B.J."/>
            <person name="Copeland A.C."/>
            <person name="Dhillon B."/>
            <person name="Glaser F."/>
            <person name="Hesse C.N."/>
            <person name="Kosti I."/>
            <person name="LaButti K."/>
            <person name="Lindquist E.A."/>
            <person name="Lucas S."/>
            <person name="Salamov A.A."/>
            <person name="Bradshaw R.E."/>
            <person name="Ciuffetti L."/>
            <person name="Hamelin R.C."/>
            <person name="Kema G.H.J."/>
            <person name="Lawrence C."/>
            <person name="Scott J.A."/>
            <person name="Spatafora J.W."/>
            <person name="Turgeon B.G."/>
            <person name="de Wit P.J.G.M."/>
            <person name="Zhong S."/>
            <person name="Goodwin S.B."/>
            <person name="Grigoriev I.V."/>
        </authorList>
    </citation>
    <scope>NUCLEOTIDE SEQUENCE [LARGE SCALE GENOMIC DNA]</scope>
    <source>
        <strain evidence="13 14">CIRAD86</strain>
    </source>
</reference>
<evidence type="ECO:0000256" key="4">
    <source>
        <dbReference type="ARBA" id="ARBA00022618"/>
    </source>
</evidence>
<dbReference type="VEuPathDB" id="FungiDB:MYCFIDRAFT_84080"/>
<dbReference type="GeneID" id="19342144"/>
<feature type="region of interest" description="Disordered" evidence="10">
    <location>
        <begin position="207"/>
        <end position="705"/>
    </location>
</feature>
<keyword evidence="5" id="KW-0159">Chromosome partition</keyword>
<dbReference type="GO" id="GO:0005634">
    <property type="term" value="C:nucleus"/>
    <property type="evidence" value="ECO:0007669"/>
    <property type="project" value="InterPro"/>
</dbReference>
<name>M3B332_PSEFD</name>
<feature type="compositionally biased region" description="Polar residues" evidence="10">
    <location>
        <begin position="427"/>
        <end position="440"/>
    </location>
</feature>
<proteinExistence type="inferred from homology"/>
<feature type="compositionally biased region" description="Basic and acidic residues" evidence="10">
    <location>
        <begin position="269"/>
        <end position="279"/>
    </location>
</feature>
<keyword evidence="4" id="KW-0132">Cell division</keyword>
<dbReference type="KEGG" id="pfj:MYCFIDRAFT_84080"/>
<evidence type="ECO:0000259" key="12">
    <source>
        <dbReference type="Pfam" id="PF07558"/>
    </source>
</evidence>
<evidence type="ECO:0000256" key="6">
    <source>
        <dbReference type="ARBA" id="ARBA00023054"/>
    </source>
</evidence>
<evidence type="ECO:0000313" key="13">
    <source>
        <dbReference type="EMBL" id="EME83772.1"/>
    </source>
</evidence>
<comment type="similarity">
    <text evidence="2">Belongs to the shugoshin family.</text>
</comment>
<evidence type="ECO:0000256" key="3">
    <source>
        <dbReference type="ARBA" id="ARBA00022454"/>
    </source>
</evidence>
<feature type="domain" description="Shugoshin N-terminal coiled-coil" evidence="12">
    <location>
        <begin position="36"/>
        <end position="80"/>
    </location>
</feature>
<dbReference type="HOGENOM" id="CLU_013723_1_0_1"/>
<sequence length="705" mass="76751">MARLNEPPIAPSLATASSLANGLGAGGTGGESVEVLKRRFIRQNRELAKNNSSQSLRIRSLELEVSKLLADNLELREQVLGLQNELYDARVQASSAAAKRLKVQLRAQIAQLAGLVDSIDDDGSEGIEKAVPEKKERILSPSRREYRERQPLAELMRDTQMPTINEGKSFPRRTLDAEQINEIRLSAGSSGSVELGPPPVAHFVDSQESLEQEPVQVNEEGLMPSVEITRRKRRDPSQSSRRSSILAESLLNADEEKPSTMLRTGAKRKLADRDLEKGSRPPLQADFTFSRKSAVEQPAAEKPKISEPAVEIKTSSETAERPSSPVRPERRILSEKSTNMSPRKAAVPTGKPAKKGISKQAAPKMEADKERPASRGSRRLSSLNVLPPPEPKDIATTVEIPAPEPETSPAELDPKTPFIAAEDLFSPPQSHPSTGTNMSRHGTPPPAELSSLSNTTEGSQRPSRRARAAVSYAEPSLTAKMRRPDKKMVDAVSGLRDPRLVMSTSSRSSIGRRTSGDISERSMTGISGGQKRTGTGEVKIKPEPFEDDDWKATLENTSRPSMGSPLRRRDASSPDLPAQSPLRPSSAAGSDTASTLFTRTPAGIGNLLAESRKRREAMDAREAERESRRSSLSDDSITAAAKKLEELELYDFKDSSSPATEEAAQTKKSGHRRHSSVPKPAAPSSGETQRVPSTRVASRRRSMML</sequence>
<evidence type="ECO:0000256" key="1">
    <source>
        <dbReference type="ARBA" id="ARBA00004584"/>
    </source>
</evidence>
<dbReference type="AlphaFoldDB" id="M3B332"/>